<reference evidence="3 4" key="1">
    <citation type="submission" date="2019-04" db="EMBL/GenBank/DDBJ databases">
        <authorList>
            <person name="Hwang J.C."/>
        </authorList>
    </citation>
    <scope>NUCLEOTIDE SEQUENCE [LARGE SCALE GENOMIC DNA]</scope>
    <source>
        <strain evidence="3 4">IMCC35002</strain>
    </source>
</reference>
<feature type="transmembrane region" description="Helical" evidence="1">
    <location>
        <begin position="274"/>
        <end position="292"/>
    </location>
</feature>
<evidence type="ECO:0000313" key="4">
    <source>
        <dbReference type="Proteomes" id="UP000305675"/>
    </source>
</evidence>
<dbReference type="EMBL" id="SWCJ01000025">
    <property type="protein sequence ID" value="TKB49671.1"/>
    <property type="molecule type" value="Genomic_DNA"/>
</dbReference>
<feature type="transmembrane region" description="Helical" evidence="1">
    <location>
        <begin position="345"/>
        <end position="363"/>
    </location>
</feature>
<dbReference type="AlphaFoldDB" id="A0A4U1BEQ7"/>
<feature type="transmembrane region" description="Helical" evidence="1">
    <location>
        <begin position="196"/>
        <end position="214"/>
    </location>
</feature>
<proteinExistence type="predicted"/>
<dbReference type="PANTHER" id="PTHR40407:SF1">
    <property type="entry name" value="HEPARAN-ALPHA-GLUCOSAMINIDE N-ACETYLTRANSFERASE CATALYTIC DOMAIN-CONTAINING PROTEIN"/>
    <property type="match status" value="1"/>
</dbReference>
<feature type="transmembrane region" description="Helical" evidence="1">
    <location>
        <begin position="57"/>
        <end position="79"/>
    </location>
</feature>
<gene>
    <name evidence="3" type="ORF">FCL42_20205</name>
</gene>
<sequence>MTQTQIKQRIQSIDILRGLVMVIMLLDHVRERFFLHHQVSDPMDLDTTSAPLFFSRLAAHLCAPVFVFLTGLSAWLYANPINRAPRDPSPFLLKRGLILILLEATLVNFSWFGAYHTLYLQVIWAIGISMIALALVSALPRVAIFTLGVAIVAGHNALSFIEFQPGEWGYSLWTILHDRGYLIEQGLVKIKASYPVLPWIGVILLGYVTGPLFAQNQEPQRRQRRLIQLSFALLALLALLRGGNLYGETLAWQIQADALTTFMDMVNFTKYPPSLDFILLTLGIGFGLMVYFERTQSRLTAILATFGSAPMFFYIAHLYLLLLLYTVFHGLYGANKGQYFGFDHLWQIWLMTAVLAAVLYWPTKAFSHYKHRRRGGWTQYF</sequence>
<keyword evidence="4" id="KW-1185">Reference proteome</keyword>
<feature type="transmembrane region" description="Helical" evidence="1">
    <location>
        <begin position="12"/>
        <end position="29"/>
    </location>
</feature>
<feature type="transmembrane region" description="Helical" evidence="1">
    <location>
        <begin position="143"/>
        <end position="161"/>
    </location>
</feature>
<comment type="caution">
    <text evidence="3">The sequence shown here is derived from an EMBL/GenBank/DDBJ whole genome shotgun (WGS) entry which is preliminary data.</text>
</comment>
<feature type="transmembrane region" description="Helical" evidence="1">
    <location>
        <begin position="118"/>
        <end position="136"/>
    </location>
</feature>
<protein>
    <submittedName>
        <fullName evidence="3">DUF1624 domain-containing protein</fullName>
    </submittedName>
</protein>
<keyword evidence="1" id="KW-1133">Transmembrane helix</keyword>
<organism evidence="3 4">
    <name type="scientific">Ferrimonas aestuarii</name>
    <dbReference type="NCBI Taxonomy" id="2569539"/>
    <lineage>
        <taxon>Bacteria</taxon>
        <taxon>Pseudomonadati</taxon>
        <taxon>Pseudomonadota</taxon>
        <taxon>Gammaproteobacteria</taxon>
        <taxon>Alteromonadales</taxon>
        <taxon>Ferrimonadaceae</taxon>
        <taxon>Ferrimonas</taxon>
    </lineage>
</organism>
<evidence type="ECO:0000256" key="1">
    <source>
        <dbReference type="SAM" id="Phobius"/>
    </source>
</evidence>
<dbReference type="PANTHER" id="PTHR40407">
    <property type="entry name" value="MEMBRANE PROTEIN-LIKE PROTEIN"/>
    <property type="match status" value="1"/>
</dbReference>
<dbReference type="Proteomes" id="UP000305675">
    <property type="component" value="Unassembled WGS sequence"/>
</dbReference>
<feature type="transmembrane region" description="Helical" evidence="1">
    <location>
        <begin position="91"/>
        <end position="112"/>
    </location>
</feature>
<name>A0A4U1BEQ7_9GAMM</name>
<dbReference type="RefSeq" id="WP_136865244.1">
    <property type="nucleotide sequence ID" value="NZ_SWCJ01000025.1"/>
</dbReference>
<keyword evidence="1" id="KW-0472">Membrane</keyword>
<dbReference type="Pfam" id="PF07786">
    <property type="entry name" value="HGSNAT_cat"/>
    <property type="match status" value="1"/>
</dbReference>
<keyword evidence="1" id="KW-0812">Transmembrane</keyword>
<feature type="transmembrane region" description="Helical" evidence="1">
    <location>
        <begin position="226"/>
        <end position="243"/>
    </location>
</feature>
<evidence type="ECO:0000313" key="3">
    <source>
        <dbReference type="EMBL" id="TKB49671.1"/>
    </source>
</evidence>
<feature type="transmembrane region" description="Helical" evidence="1">
    <location>
        <begin position="299"/>
        <end position="325"/>
    </location>
</feature>
<dbReference type="OrthoDB" id="508112at2"/>
<evidence type="ECO:0000259" key="2">
    <source>
        <dbReference type="Pfam" id="PF07786"/>
    </source>
</evidence>
<dbReference type="InterPro" id="IPR012429">
    <property type="entry name" value="HGSNAT_cat"/>
</dbReference>
<feature type="domain" description="Heparan-alpha-glucosaminide N-acetyltransferase catalytic" evidence="2">
    <location>
        <begin position="9"/>
        <end position="222"/>
    </location>
</feature>
<accession>A0A4U1BEQ7</accession>